<dbReference type="PRINTS" id="PR00149">
    <property type="entry name" value="FUMRATELYASE"/>
</dbReference>
<dbReference type="CDD" id="cd01362">
    <property type="entry name" value="Fumarase_classII"/>
    <property type="match status" value="1"/>
</dbReference>
<dbReference type="InterPro" id="IPR005677">
    <property type="entry name" value="Fum_hydII"/>
</dbReference>
<evidence type="ECO:0000256" key="1">
    <source>
        <dbReference type="ARBA" id="ARBA00009084"/>
    </source>
</evidence>
<feature type="binding site" description="in site B" evidence="4">
    <location>
        <begin position="129"/>
        <end position="132"/>
    </location>
    <ligand>
        <name>substrate</name>
    </ligand>
</feature>
<gene>
    <name evidence="4 7" type="primary">fumC</name>
    <name evidence="7" type="ORF">FZ934_07510</name>
</gene>
<dbReference type="InterPro" id="IPR022761">
    <property type="entry name" value="Fumarate_lyase_N"/>
</dbReference>
<keyword evidence="8" id="KW-1185">Reference proteome</keyword>
<dbReference type="OrthoDB" id="9802809at2"/>
<feature type="domain" description="Fumarate lyase N-terminal" evidence="5">
    <location>
        <begin position="12"/>
        <end position="342"/>
    </location>
</feature>
<feature type="active site" description="Proton donor/acceptor" evidence="4">
    <location>
        <position position="188"/>
    </location>
</feature>
<keyword evidence="3 4" id="KW-0456">Lyase</keyword>
<comment type="subcellular location">
    <subcellularLocation>
        <location evidence="4">Cytoplasm</location>
    </subcellularLocation>
</comment>
<dbReference type="SUPFAM" id="SSF48557">
    <property type="entry name" value="L-aspartase-like"/>
    <property type="match status" value="1"/>
</dbReference>
<reference evidence="7 8" key="1">
    <citation type="submission" date="2019-08" db="EMBL/GenBank/DDBJ databases">
        <title>Prosopis cineraria nodule microbiome.</title>
        <authorList>
            <person name="Ali R."/>
            <person name="Chaluvadi S.R."/>
            <person name="Wang X."/>
        </authorList>
    </citation>
    <scope>NUCLEOTIDE SEQUENCE [LARGE SCALE GENOMIC DNA]</scope>
    <source>
        <strain evidence="7 8">BG7</strain>
    </source>
</reference>
<feature type="binding site" evidence="4">
    <location>
        <begin position="324"/>
        <end position="326"/>
    </location>
    <ligand>
        <name>substrate</name>
    </ligand>
</feature>
<dbReference type="EMBL" id="CP043498">
    <property type="protein sequence ID" value="QFY60291.1"/>
    <property type="molecule type" value="Genomic_DNA"/>
</dbReference>
<sequence>MTSTRTETDTFGPIEVENDKYWGAQAQRSLGNFKIGWEKQPASIVRALGVVKQAAARTNMALGQLSPEIGNPIVAAAQEVVDGKLNEHFPLVVWQTGSGTQSNMNANEVISNRAIEMLGGVMGSKKPVHPNDHVNMSQSSNDTYPTAMHIACAEQIVRHLLPSLKHLHAALDMKVTEFSHIIKIGRTHTQDATPLTLGQEFSGYAAQVGSAIKRIELTLPGLCELAQGGTAVGTGLNAPVGFAEKVAEEIAAITGLPFVTAPNKFEALAAHDSMVFSHGAINAAAAALFKIANDIRLLGSGPRAGLGELALPENEPGSSIMPGKVNPTQCEALTQVCVHIFGNNAALTFADSQGHFELNVYNPMMAYNFLQSVQLLADAAVSFTDNCIVGIEAREDNIRKGVENSLMLVTALNGRLGYDICAKIAKTAHKNGTTLREEAVGGGYLTNEEFDQYVRPETMIGPK</sequence>
<dbReference type="KEGG" id="rgr:FZ934_07510"/>
<dbReference type="RefSeq" id="WP_153270544.1">
    <property type="nucleotide sequence ID" value="NZ_CP043498.1"/>
</dbReference>
<dbReference type="FunFam" id="1.10.275.10:FF:000001">
    <property type="entry name" value="Fumarate hydratase, mitochondrial"/>
    <property type="match status" value="1"/>
</dbReference>
<dbReference type="InterPro" id="IPR020557">
    <property type="entry name" value="Fumarate_lyase_CS"/>
</dbReference>
<dbReference type="InterPro" id="IPR000362">
    <property type="entry name" value="Fumarate_lyase_fam"/>
</dbReference>
<dbReference type="Gene3D" id="1.10.275.10">
    <property type="entry name" value="Fumarase/aspartase (N-terminal domain)"/>
    <property type="match status" value="1"/>
</dbReference>
<comment type="pathway">
    <text evidence="4">Carbohydrate metabolism; tricarboxylic acid cycle; (S)-malate from fumarate: step 1/1.</text>
</comment>
<dbReference type="FunFam" id="1.20.200.10:FF:000001">
    <property type="entry name" value="Fumarate hydratase, mitochondrial"/>
    <property type="match status" value="1"/>
</dbReference>
<name>A0A5Q0C8T8_9HYPH</name>
<keyword evidence="4" id="KW-0963">Cytoplasm</keyword>
<dbReference type="GO" id="GO:0006099">
    <property type="term" value="P:tricarboxylic acid cycle"/>
    <property type="evidence" value="ECO:0007669"/>
    <property type="project" value="UniProtKB-UniRule"/>
</dbReference>
<dbReference type="HAMAP" id="MF_00743">
    <property type="entry name" value="FumaraseC"/>
    <property type="match status" value="1"/>
</dbReference>
<dbReference type="InterPro" id="IPR018951">
    <property type="entry name" value="Fumarase_C_C"/>
</dbReference>
<evidence type="ECO:0000313" key="7">
    <source>
        <dbReference type="EMBL" id="QFY60291.1"/>
    </source>
</evidence>
<dbReference type="NCBIfam" id="TIGR00979">
    <property type="entry name" value="fumC_II"/>
    <property type="match status" value="1"/>
</dbReference>
<dbReference type="NCBIfam" id="NF008909">
    <property type="entry name" value="PRK12273.1"/>
    <property type="match status" value="1"/>
</dbReference>
<dbReference type="EC" id="4.2.1.2" evidence="4"/>
<dbReference type="Gene3D" id="1.10.40.30">
    <property type="entry name" value="Fumarase/aspartase (C-terminal domain)"/>
    <property type="match status" value="1"/>
</dbReference>
<evidence type="ECO:0000256" key="4">
    <source>
        <dbReference type="HAMAP-Rule" id="MF_00743"/>
    </source>
</evidence>
<dbReference type="Pfam" id="PF10415">
    <property type="entry name" value="FumaraseC_C"/>
    <property type="match status" value="1"/>
</dbReference>
<keyword evidence="2 4" id="KW-0816">Tricarboxylic acid cycle</keyword>
<dbReference type="PANTHER" id="PTHR11444:SF1">
    <property type="entry name" value="FUMARATE HYDRATASE, MITOCHONDRIAL"/>
    <property type="match status" value="1"/>
</dbReference>
<feature type="binding site" evidence="4">
    <location>
        <position position="187"/>
    </location>
    <ligand>
        <name>substrate</name>
    </ligand>
</feature>
<dbReference type="GO" id="GO:0006108">
    <property type="term" value="P:malate metabolic process"/>
    <property type="evidence" value="ECO:0007669"/>
    <property type="project" value="TreeGrafter"/>
</dbReference>
<comment type="catalytic activity">
    <reaction evidence="4">
        <text>(S)-malate = fumarate + H2O</text>
        <dbReference type="Rhea" id="RHEA:12460"/>
        <dbReference type="ChEBI" id="CHEBI:15377"/>
        <dbReference type="ChEBI" id="CHEBI:15589"/>
        <dbReference type="ChEBI" id="CHEBI:29806"/>
        <dbReference type="EC" id="4.2.1.2"/>
    </reaction>
</comment>
<accession>A0A5Q0C8T8</accession>
<dbReference type="GO" id="GO:0006106">
    <property type="term" value="P:fumarate metabolic process"/>
    <property type="evidence" value="ECO:0007669"/>
    <property type="project" value="InterPro"/>
</dbReference>
<dbReference type="InterPro" id="IPR008948">
    <property type="entry name" value="L-Aspartase-like"/>
</dbReference>
<proteinExistence type="inferred from homology"/>
<dbReference type="AlphaFoldDB" id="A0A5Q0C8T8"/>
<dbReference type="PROSITE" id="PS00163">
    <property type="entry name" value="FUMARATE_LYASES"/>
    <property type="match status" value="1"/>
</dbReference>
<evidence type="ECO:0000256" key="3">
    <source>
        <dbReference type="ARBA" id="ARBA00023239"/>
    </source>
</evidence>
<dbReference type="Gene3D" id="1.20.200.10">
    <property type="entry name" value="Fumarase/aspartase (Central domain)"/>
    <property type="match status" value="1"/>
</dbReference>
<comment type="subunit">
    <text evidence="4">Homotetramer.</text>
</comment>
<comment type="similarity">
    <text evidence="1 4">Belongs to the class-II fumarase/aspartase family. Fumarase subfamily.</text>
</comment>
<protein>
    <recommendedName>
        <fullName evidence="4">Fumarate hydratase class II</fullName>
        <shortName evidence="4">Fumarase C</shortName>
        <ecNumber evidence="4">4.2.1.2</ecNumber>
    </recommendedName>
    <alternativeName>
        <fullName evidence="4">Aerobic fumarase</fullName>
    </alternativeName>
    <alternativeName>
        <fullName evidence="4">Iron-independent fumarase</fullName>
    </alternativeName>
</protein>
<feature type="binding site" evidence="4">
    <location>
        <begin position="139"/>
        <end position="141"/>
    </location>
    <ligand>
        <name>substrate</name>
    </ligand>
</feature>
<feature type="site" description="Important for catalytic activity" evidence="4">
    <location>
        <position position="331"/>
    </location>
</feature>
<feature type="active site" evidence="4">
    <location>
        <position position="318"/>
    </location>
</feature>
<dbReference type="Pfam" id="PF00206">
    <property type="entry name" value="Lyase_1"/>
    <property type="match status" value="1"/>
</dbReference>
<dbReference type="InterPro" id="IPR024083">
    <property type="entry name" value="Fumarase/histidase_N"/>
</dbReference>
<feature type="binding site" evidence="4">
    <location>
        <begin position="98"/>
        <end position="100"/>
    </location>
    <ligand>
        <name>substrate</name>
    </ligand>
</feature>
<evidence type="ECO:0000256" key="2">
    <source>
        <dbReference type="ARBA" id="ARBA00022532"/>
    </source>
</evidence>
<comment type="function">
    <text evidence="4">Involved in the TCA cycle. Catalyzes the stereospecific interconversion of fumarate to L-malate.</text>
</comment>
<dbReference type="Proteomes" id="UP000326881">
    <property type="component" value="Chromosome"/>
</dbReference>
<evidence type="ECO:0000313" key="8">
    <source>
        <dbReference type="Proteomes" id="UP000326881"/>
    </source>
</evidence>
<dbReference type="PRINTS" id="PR00145">
    <property type="entry name" value="ARGSUCLYASE"/>
</dbReference>
<dbReference type="UniPathway" id="UPA00223">
    <property type="reaction ID" value="UER01007"/>
</dbReference>
<dbReference type="FunFam" id="1.10.40.30:FF:000002">
    <property type="entry name" value="Fumarate hydratase class II"/>
    <property type="match status" value="1"/>
</dbReference>
<evidence type="ECO:0000259" key="6">
    <source>
        <dbReference type="Pfam" id="PF10415"/>
    </source>
</evidence>
<comment type="miscellaneous">
    <text evidence="4">There are 2 substrate-binding sites: the catalytic A site, and the non-catalytic B site that may play a role in the transfer of substrate or product between the active site and the solvent. Alternatively, the B site may bind allosteric effectors.</text>
</comment>
<organism evidence="7 8">
    <name type="scientific">Rhizobium grahamii</name>
    <dbReference type="NCBI Taxonomy" id="1120045"/>
    <lineage>
        <taxon>Bacteria</taxon>
        <taxon>Pseudomonadati</taxon>
        <taxon>Pseudomonadota</taxon>
        <taxon>Alphaproteobacteria</taxon>
        <taxon>Hyphomicrobiales</taxon>
        <taxon>Rhizobiaceae</taxon>
        <taxon>Rhizobium/Agrobacterium group</taxon>
        <taxon>Rhizobium</taxon>
    </lineage>
</organism>
<feature type="binding site" evidence="4">
    <location>
        <position position="319"/>
    </location>
    <ligand>
        <name>substrate</name>
    </ligand>
</feature>
<feature type="domain" description="Fumarase C C-terminal" evidence="6">
    <location>
        <begin position="408"/>
        <end position="460"/>
    </location>
</feature>
<dbReference type="GO" id="GO:0004333">
    <property type="term" value="F:fumarate hydratase activity"/>
    <property type="evidence" value="ECO:0007669"/>
    <property type="project" value="UniProtKB-UniRule"/>
</dbReference>
<dbReference type="GO" id="GO:0005737">
    <property type="term" value="C:cytoplasm"/>
    <property type="evidence" value="ECO:0007669"/>
    <property type="project" value="UniProtKB-SubCell"/>
</dbReference>
<dbReference type="PANTHER" id="PTHR11444">
    <property type="entry name" value="ASPARTATEAMMONIA/ARGININOSUCCINATE/ADENYLOSUCCINATE LYASE"/>
    <property type="match status" value="1"/>
</dbReference>
<evidence type="ECO:0000259" key="5">
    <source>
        <dbReference type="Pfam" id="PF00206"/>
    </source>
</evidence>